<reference evidence="12 13" key="1">
    <citation type="journal article" date="2015" name="Nat. Commun.">
        <title>Lucilia cuprina genome unlocks parasitic fly biology to underpin future interventions.</title>
        <authorList>
            <person name="Anstead C.A."/>
            <person name="Korhonen P.K."/>
            <person name="Young N.D."/>
            <person name="Hall R.S."/>
            <person name="Jex A.R."/>
            <person name="Murali S.C."/>
            <person name="Hughes D.S."/>
            <person name="Lee S.F."/>
            <person name="Perry T."/>
            <person name="Stroehlein A.J."/>
            <person name="Ansell B.R."/>
            <person name="Breugelmans B."/>
            <person name="Hofmann A."/>
            <person name="Qu J."/>
            <person name="Dugan S."/>
            <person name="Lee S.L."/>
            <person name="Chao H."/>
            <person name="Dinh H."/>
            <person name="Han Y."/>
            <person name="Doddapaneni H.V."/>
            <person name="Worley K.C."/>
            <person name="Muzny D.M."/>
            <person name="Ioannidis P."/>
            <person name="Waterhouse R.M."/>
            <person name="Zdobnov E.M."/>
            <person name="James P.J."/>
            <person name="Bagnall N.H."/>
            <person name="Kotze A.C."/>
            <person name="Gibbs R.A."/>
            <person name="Richards S."/>
            <person name="Batterham P."/>
            <person name="Gasser R.B."/>
        </authorList>
    </citation>
    <scope>NUCLEOTIDE SEQUENCE [LARGE SCALE GENOMIC DNA]</scope>
    <source>
        <strain evidence="12 13">LS</strain>
        <tissue evidence="12">Full body</tissue>
    </source>
</reference>
<dbReference type="Gene3D" id="2.60.260.20">
    <property type="entry name" value="Urease metallochaperone UreE, N-terminal domain"/>
    <property type="match status" value="2"/>
</dbReference>
<dbReference type="InterPro" id="IPR008971">
    <property type="entry name" value="HSP40/DnaJ_pept-bd"/>
</dbReference>
<evidence type="ECO:0000256" key="9">
    <source>
        <dbReference type="SAM" id="Phobius"/>
    </source>
</evidence>
<dbReference type="Pfam" id="PF01130">
    <property type="entry name" value="CD36"/>
    <property type="match status" value="1"/>
</dbReference>
<dbReference type="Proteomes" id="UP000037069">
    <property type="component" value="Unassembled WGS sequence"/>
</dbReference>
<keyword evidence="4 9" id="KW-0812">Transmembrane</keyword>
<dbReference type="InterPro" id="IPR051736">
    <property type="entry name" value="DnaJ-B11-like"/>
</dbReference>
<evidence type="ECO:0000256" key="4">
    <source>
        <dbReference type="ARBA" id="ARBA00022692"/>
    </source>
</evidence>
<dbReference type="PRINTS" id="PR00625">
    <property type="entry name" value="JDOMAIN"/>
</dbReference>
<gene>
    <name evidence="12" type="ORF">FF38_10629</name>
</gene>
<feature type="signal peptide" evidence="10">
    <location>
        <begin position="1"/>
        <end position="22"/>
    </location>
</feature>
<dbReference type="GO" id="GO:0006457">
    <property type="term" value="P:protein folding"/>
    <property type="evidence" value="ECO:0007669"/>
    <property type="project" value="InterPro"/>
</dbReference>
<dbReference type="InterPro" id="IPR036869">
    <property type="entry name" value="J_dom_sf"/>
</dbReference>
<comment type="subcellular location">
    <subcellularLocation>
        <location evidence="1">Cell membrane</location>
    </subcellularLocation>
</comment>
<dbReference type="InterPro" id="IPR018253">
    <property type="entry name" value="DnaJ_domain_CS"/>
</dbReference>
<feature type="transmembrane region" description="Helical" evidence="9">
    <location>
        <begin position="361"/>
        <end position="381"/>
    </location>
</feature>
<dbReference type="SUPFAM" id="SSF46565">
    <property type="entry name" value="Chaperone J-domain"/>
    <property type="match status" value="1"/>
</dbReference>
<dbReference type="PANTHER" id="PTHR44298">
    <property type="entry name" value="DNAJ HOMOLOG SUBFAMILY B MEMBER 11"/>
    <property type="match status" value="1"/>
</dbReference>
<dbReference type="FunFam" id="2.60.260.20:FF:000013">
    <property type="entry name" value="DnaJ subfamily B member 11"/>
    <property type="match status" value="1"/>
</dbReference>
<feature type="transmembrane region" description="Helical" evidence="9">
    <location>
        <begin position="800"/>
        <end position="821"/>
    </location>
</feature>
<organism evidence="12 13">
    <name type="scientific">Lucilia cuprina</name>
    <name type="common">Green bottle fly</name>
    <name type="synonym">Australian sheep blowfly</name>
    <dbReference type="NCBI Taxonomy" id="7375"/>
    <lineage>
        <taxon>Eukaryota</taxon>
        <taxon>Metazoa</taxon>
        <taxon>Ecdysozoa</taxon>
        <taxon>Arthropoda</taxon>
        <taxon>Hexapoda</taxon>
        <taxon>Insecta</taxon>
        <taxon>Pterygota</taxon>
        <taxon>Neoptera</taxon>
        <taxon>Endopterygota</taxon>
        <taxon>Diptera</taxon>
        <taxon>Brachycera</taxon>
        <taxon>Muscomorpha</taxon>
        <taxon>Oestroidea</taxon>
        <taxon>Calliphoridae</taxon>
        <taxon>Luciliinae</taxon>
        <taxon>Lucilia</taxon>
    </lineage>
</organism>
<proteinExistence type="inferred from homology"/>
<keyword evidence="13" id="KW-1185">Reference proteome</keyword>
<keyword evidence="7 9" id="KW-0472">Membrane</keyword>
<evidence type="ECO:0000256" key="1">
    <source>
        <dbReference type="ARBA" id="ARBA00004236"/>
    </source>
</evidence>
<evidence type="ECO:0000256" key="10">
    <source>
        <dbReference type="SAM" id="SignalP"/>
    </source>
</evidence>
<dbReference type="GO" id="GO:0005886">
    <property type="term" value="C:plasma membrane"/>
    <property type="evidence" value="ECO:0007669"/>
    <property type="project" value="UniProtKB-SubCell"/>
</dbReference>
<accession>A0A0L0CAT2</accession>
<dbReference type="FunFam" id="1.10.287.110:FF:000040">
    <property type="entry name" value="dnaJ homolog subfamily B member 11"/>
    <property type="match status" value="1"/>
</dbReference>
<comment type="caution">
    <text evidence="12">The sequence shown here is derived from an EMBL/GenBank/DDBJ whole genome shotgun (WGS) entry which is preliminary data.</text>
</comment>
<evidence type="ECO:0000256" key="7">
    <source>
        <dbReference type="ARBA" id="ARBA00023136"/>
    </source>
</evidence>
<sequence>MKILAVVLLIQIAVCLLDTALAGRDFYKILNVRKSATTNEIKKAYRKLAKELHPDKNKDDPDASTKFQDLGAAYEVLSDADKRKTYDRCGEECLKKDGMMDHGGDPFASFFGDFGFHFGNGDPHHHDTPKGANIVMNMYVTLEELYSGNFVEIIRNKPVLKPAAGTRKCNCRQEMVTRNLGPGRFQMIQQTVCDECPNVKLVNEERTLEIEVEAGMIDGQETRFVAEGEPHMDGEPGDLIIKVLQMPHERFQRKGDDLYTNVTISLQDALVGFNMDIVHLDGHKVSVSREKITWPGARIRKKGEGMPNYENNNLHGNLYITFDVEFPKKDLDDTEKEDLKRILDQASINRAYNGLVNQRKAWVYGLGTLFATLGVILLVLWGNWAESLVQSGLVLKEGSDAYDSWVEAPIPIYLTFYMFNWTNPHEVRNPKVKPHFVEMGPYVFLEKHLKENITFYNNDTVSYYERKSWFFQPQMSNGTLDDMLTSGHAITATVADEMRHSNRFLKKIINFMLNHEGGKLYATKRVGDWIFDGYQDDLVDFLRLFNTTKIDIPYSKFGWLVDRNNSLEYDGLFTIYTGVKDITKLGQLTHWNNKNETGFYDPPCGVVNGTTGDLFPPHLDPEGEITIFATDACRFMNLQPNGTIEKHGLKAIQWVGTDETLDSGENFSNQQCFCDPRLEECPKTGVVECKKCRDNAPIYASFPHFYLADESYLNAVSGLKPDPKKHKFILAVEPITGLPVEINGRLQINMNMIADKDYDIFRGINEFLMPLFWFDQAAYLSPELAKKARLAIHLEDYGRYFAIALICLGGVFFITGIALTLTKRWKRTPNDDEDMLTN</sequence>
<dbReference type="GO" id="GO:0051787">
    <property type="term" value="F:misfolded protein binding"/>
    <property type="evidence" value="ECO:0007669"/>
    <property type="project" value="TreeGrafter"/>
</dbReference>
<evidence type="ECO:0000259" key="11">
    <source>
        <dbReference type="PROSITE" id="PS50076"/>
    </source>
</evidence>
<name>A0A0L0CAT2_LUCCU</name>
<dbReference type="PRINTS" id="PR01609">
    <property type="entry name" value="CD36FAMILY"/>
</dbReference>
<dbReference type="InterPro" id="IPR002159">
    <property type="entry name" value="CD36_fam"/>
</dbReference>
<dbReference type="AlphaFoldDB" id="A0A0L0CAT2"/>
<dbReference type="CDD" id="cd10747">
    <property type="entry name" value="DnaJ_C"/>
    <property type="match status" value="1"/>
</dbReference>
<keyword evidence="3" id="KW-1003">Cell membrane</keyword>
<comment type="similarity">
    <text evidence="2">Belongs to the CD36 family.</text>
</comment>
<evidence type="ECO:0000256" key="2">
    <source>
        <dbReference type="ARBA" id="ARBA00010532"/>
    </source>
</evidence>
<evidence type="ECO:0000313" key="13">
    <source>
        <dbReference type="Proteomes" id="UP000037069"/>
    </source>
</evidence>
<dbReference type="InterPro" id="IPR001623">
    <property type="entry name" value="DnaJ_domain"/>
</dbReference>
<dbReference type="CDD" id="cd06257">
    <property type="entry name" value="DnaJ"/>
    <property type="match status" value="1"/>
</dbReference>
<dbReference type="Gene3D" id="1.10.287.110">
    <property type="entry name" value="DnaJ domain"/>
    <property type="match status" value="1"/>
</dbReference>
<keyword evidence="6 9" id="KW-1133">Transmembrane helix</keyword>
<dbReference type="OrthoDB" id="550424at2759"/>
<dbReference type="PROSITE" id="PS50076">
    <property type="entry name" value="DNAJ_2"/>
    <property type="match status" value="1"/>
</dbReference>
<evidence type="ECO:0000256" key="5">
    <source>
        <dbReference type="ARBA" id="ARBA00022729"/>
    </source>
</evidence>
<keyword evidence="5 10" id="KW-0732">Signal</keyword>
<evidence type="ECO:0000313" key="12">
    <source>
        <dbReference type="EMBL" id="KNC29356.1"/>
    </source>
</evidence>
<keyword evidence="8" id="KW-0325">Glycoprotein</keyword>
<dbReference type="PANTHER" id="PTHR44298:SF1">
    <property type="entry name" value="DNAJ HOMOLOG SUBFAMILY B MEMBER 11"/>
    <property type="match status" value="1"/>
</dbReference>
<dbReference type="GO" id="GO:0051082">
    <property type="term" value="F:unfolded protein binding"/>
    <property type="evidence" value="ECO:0007669"/>
    <property type="project" value="InterPro"/>
</dbReference>
<feature type="domain" description="J" evidence="11">
    <location>
        <begin position="25"/>
        <end position="90"/>
    </location>
</feature>
<dbReference type="PROSITE" id="PS00636">
    <property type="entry name" value="DNAJ_1"/>
    <property type="match status" value="1"/>
</dbReference>
<feature type="chain" id="PRO_5005535988" evidence="10">
    <location>
        <begin position="23"/>
        <end position="838"/>
    </location>
</feature>
<dbReference type="SMART" id="SM00271">
    <property type="entry name" value="DnaJ"/>
    <property type="match status" value="1"/>
</dbReference>
<dbReference type="SUPFAM" id="SSF49493">
    <property type="entry name" value="HSP40/DnaJ peptide-binding domain"/>
    <property type="match status" value="2"/>
</dbReference>
<evidence type="ECO:0000256" key="3">
    <source>
        <dbReference type="ARBA" id="ARBA00022475"/>
    </source>
</evidence>
<dbReference type="Pfam" id="PF01556">
    <property type="entry name" value="DnaJ_C"/>
    <property type="match status" value="1"/>
</dbReference>
<dbReference type="InterPro" id="IPR002939">
    <property type="entry name" value="DnaJ_C"/>
</dbReference>
<evidence type="ECO:0000256" key="8">
    <source>
        <dbReference type="ARBA" id="ARBA00023180"/>
    </source>
</evidence>
<dbReference type="Pfam" id="PF00226">
    <property type="entry name" value="DnaJ"/>
    <property type="match status" value="1"/>
</dbReference>
<protein>
    <submittedName>
        <fullName evidence="12">Protein croquemort</fullName>
    </submittedName>
</protein>
<evidence type="ECO:0000256" key="6">
    <source>
        <dbReference type="ARBA" id="ARBA00022989"/>
    </source>
</evidence>
<dbReference type="EMBL" id="JRES01000673">
    <property type="protein sequence ID" value="KNC29356.1"/>
    <property type="molecule type" value="Genomic_DNA"/>
</dbReference>
<dbReference type="GO" id="GO:0005783">
    <property type="term" value="C:endoplasmic reticulum"/>
    <property type="evidence" value="ECO:0007669"/>
    <property type="project" value="TreeGrafter"/>
</dbReference>